<organism evidence="2 3">
    <name type="scientific">Chitinophaga horti</name>
    <dbReference type="NCBI Taxonomy" id="2920382"/>
    <lineage>
        <taxon>Bacteria</taxon>
        <taxon>Pseudomonadati</taxon>
        <taxon>Bacteroidota</taxon>
        <taxon>Chitinophagia</taxon>
        <taxon>Chitinophagales</taxon>
        <taxon>Chitinophagaceae</taxon>
        <taxon>Chitinophaga</taxon>
    </lineage>
</organism>
<dbReference type="Pfam" id="PF12679">
    <property type="entry name" value="ABC2_membrane_2"/>
    <property type="match status" value="1"/>
</dbReference>
<feature type="transmembrane region" description="Helical" evidence="1">
    <location>
        <begin position="450"/>
        <end position="469"/>
    </location>
</feature>
<sequence>MKQTKIIAGHFLKIVIRSRAMTIVFLAWLLLVAYAAITGYETYTAQQQMRINFQQQARQSWEANPDKHPHRMAHFGTFAFRQKHPLSMFDYGMESYTGNAVYLEAHKQNTVNFSEAGFSTGLLRFGEISLAMLVQIVLPLVLFFLGFNAIAQQKENGTLKVLLSQGAGFRSIIWGNSVGLFTLALIFLLPVVLVLLVQLALQSTLPAGGAVWARTIGLLFGCLCFLWLVSVVAICVSALSANSRSALLSLLGIWLLMSIVLPKTVQAIGSALHPAPGKIEFDTAVEKDILQIGDSHNPNDPHFKRLKDSVLKAHHADSVQQLPFNYSGFQMREGERMSAEVYNQRLQQLYDVYERQNDVSNYCSLIDPVIGIKNMSMALAGTDFIAYRRFQDQAEDYRYQLAQTMNELQMKYISNSKPKDDHPHMIGKEHWAEFADFTHTFEPVSVTVKAAWLAFTATLLWFLLSFILIRFTAVKAKAL</sequence>
<keyword evidence="1" id="KW-0812">Transmembrane</keyword>
<proteinExistence type="predicted"/>
<keyword evidence="3" id="KW-1185">Reference proteome</keyword>
<reference evidence="2" key="1">
    <citation type="submission" date="2022-10" db="EMBL/GenBank/DDBJ databases">
        <title>Chitinophaga sp. nov., isolated from soil.</title>
        <authorList>
            <person name="Jeon C.O."/>
        </authorList>
    </citation>
    <scope>NUCLEOTIDE SEQUENCE</scope>
    <source>
        <strain evidence="2">R8</strain>
    </source>
</reference>
<feature type="transmembrane region" description="Helical" evidence="1">
    <location>
        <begin position="246"/>
        <end position="265"/>
    </location>
</feature>
<keyword evidence="1" id="KW-0472">Membrane</keyword>
<dbReference type="PANTHER" id="PTHR43471">
    <property type="entry name" value="ABC TRANSPORTER PERMEASE"/>
    <property type="match status" value="1"/>
</dbReference>
<evidence type="ECO:0000256" key="1">
    <source>
        <dbReference type="SAM" id="Phobius"/>
    </source>
</evidence>
<name>A0ABY6J3F4_9BACT</name>
<keyword evidence="1" id="KW-1133">Transmembrane helix</keyword>
<gene>
    <name evidence="2" type="ORF">MKQ68_03560</name>
</gene>
<feature type="transmembrane region" description="Helical" evidence="1">
    <location>
        <begin position="128"/>
        <end position="151"/>
    </location>
</feature>
<evidence type="ECO:0000313" key="3">
    <source>
        <dbReference type="Proteomes" id="UP001162741"/>
    </source>
</evidence>
<feature type="transmembrane region" description="Helical" evidence="1">
    <location>
        <begin position="172"/>
        <end position="196"/>
    </location>
</feature>
<dbReference type="RefSeq" id="WP_264282112.1">
    <property type="nucleotide sequence ID" value="NZ_CP107006.1"/>
</dbReference>
<dbReference type="PANTHER" id="PTHR43471:SF1">
    <property type="entry name" value="ABC TRANSPORTER PERMEASE PROTEIN NOSY-RELATED"/>
    <property type="match status" value="1"/>
</dbReference>
<dbReference type="Pfam" id="PF12040">
    <property type="entry name" value="DUF3526"/>
    <property type="match status" value="1"/>
</dbReference>
<accession>A0ABY6J3F4</accession>
<evidence type="ECO:0000313" key="2">
    <source>
        <dbReference type="EMBL" id="UYQ94167.1"/>
    </source>
</evidence>
<dbReference type="EMBL" id="CP107006">
    <property type="protein sequence ID" value="UYQ94167.1"/>
    <property type="molecule type" value="Genomic_DNA"/>
</dbReference>
<dbReference type="InterPro" id="IPR021913">
    <property type="entry name" value="DUF3526"/>
</dbReference>
<feature type="transmembrane region" description="Helical" evidence="1">
    <location>
        <begin position="20"/>
        <end position="40"/>
    </location>
</feature>
<feature type="transmembrane region" description="Helical" evidence="1">
    <location>
        <begin position="216"/>
        <end position="239"/>
    </location>
</feature>
<dbReference type="Proteomes" id="UP001162741">
    <property type="component" value="Chromosome"/>
</dbReference>
<protein>
    <submittedName>
        <fullName evidence="2">DUF3526 domain-containing protein</fullName>
    </submittedName>
</protein>